<comment type="subcellular location">
    <subcellularLocation>
        <location evidence="5">Cytoplasm</location>
    </subcellularLocation>
</comment>
<comment type="similarity">
    <text evidence="5">Belongs to the FliW family.</text>
</comment>
<evidence type="ECO:0000313" key="6">
    <source>
        <dbReference type="EMBL" id="OCL27638.1"/>
    </source>
</evidence>
<dbReference type="InterPro" id="IPR024046">
    <property type="entry name" value="Flagellar_assmbl_FliW_dom_sf"/>
</dbReference>
<keyword evidence="1 5" id="KW-0963">Cytoplasm</keyword>
<comment type="function">
    <text evidence="5">Acts as an anti-CsrA protein, binds CsrA and prevents it from repressing translation of its target genes, one of which is flagellin. Binds to flagellin and participates in the assembly of the flagellum.</text>
</comment>
<dbReference type="Gene3D" id="2.30.290.10">
    <property type="entry name" value="BH3618-like"/>
    <property type="match status" value="1"/>
</dbReference>
<dbReference type="PANTHER" id="PTHR39190:SF1">
    <property type="entry name" value="FLAGELLAR ASSEMBLY FACTOR FLIW"/>
    <property type="match status" value="1"/>
</dbReference>
<comment type="caution">
    <text evidence="6">The sequence shown here is derived from an EMBL/GenBank/DDBJ whole genome shotgun (WGS) entry which is preliminary data.</text>
</comment>
<reference evidence="7" key="1">
    <citation type="submission" date="2016-07" db="EMBL/GenBank/DDBJ databases">
        <authorList>
            <person name="Florea S."/>
            <person name="Webb J.S."/>
            <person name="Jaromczyk J."/>
            <person name="Schardl C.L."/>
        </authorList>
    </citation>
    <scope>NUCLEOTIDE SEQUENCE [LARGE SCALE GENOMIC DNA]</scope>
    <source>
        <strain evidence="7">Z6</strain>
    </source>
</reference>
<evidence type="ECO:0000256" key="1">
    <source>
        <dbReference type="ARBA" id="ARBA00022490"/>
    </source>
</evidence>
<dbReference type="GO" id="GO:0005737">
    <property type="term" value="C:cytoplasm"/>
    <property type="evidence" value="ECO:0007669"/>
    <property type="project" value="UniProtKB-SubCell"/>
</dbReference>
<dbReference type="SUPFAM" id="SSF141457">
    <property type="entry name" value="BH3618-like"/>
    <property type="match status" value="1"/>
</dbReference>
<sequence>MKIKTRNFGIIDIEEDKVIEFKKPILGFEDYTKFTIIDSLDDNLFYWLQSLTEPSLAFIMVNPFNFVDNYIINLSEGFQNQLELNSVKDEEIIINTLATVGKSDLSINLKAPIIINAKNKIGGQIILEDDYPSKYYLIKKGLEE</sequence>
<dbReference type="EMBL" id="LWDV01000007">
    <property type="protein sequence ID" value="OCL27638.1"/>
    <property type="molecule type" value="Genomic_DNA"/>
</dbReference>
<dbReference type="HAMAP" id="MF_01185">
    <property type="entry name" value="FliW"/>
    <property type="match status" value="1"/>
</dbReference>
<keyword evidence="4 5" id="KW-0143">Chaperone</keyword>
<name>A0A1C0ABC1_9FIRM</name>
<organism evidence="6 7">
    <name type="scientific">Orenia metallireducens</name>
    <dbReference type="NCBI Taxonomy" id="1413210"/>
    <lineage>
        <taxon>Bacteria</taxon>
        <taxon>Bacillati</taxon>
        <taxon>Bacillota</taxon>
        <taxon>Clostridia</taxon>
        <taxon>Halanaerobiales</taxon>
        <taxon>Halobacteroidaceae</taxon>
        <taxon>Orenia</taxon>
    </lineage>
</organism>
<dbReference type="GO" id="GO:0044780">
    <property type="term" value="P:bacterial-type flagellum assembly"/>
    <property type="evidence" value="ECO:0007669"/>
    <property type="project" value="UniProtKB-UniRule"/>
</dbReference>
<accession>A0A1C0ABC1</accession>
<evidence type="ECO:0000256" key="2">
    <source>
        <dbReference type="ARBA" id="ARBA00022795"/>
    </source>
</evidence>
<proteinExistence type="inferred from homology"/>
<dbReference type="RefSeq" id="WP_068715578.1">
    <property type="nucleotide sequence ID" value="NZ_LWDV01000007.1"/>
</dbReference>
<dbReference type="Pfam" id="PF02623">
    <property type="entry name" value="FliW"/>
    <property type="match status" value="1"/>
</dbReference>
<comment type="subunit">
    <text evidence="5">Interacts with translational regulator CsrA and flagellin(s).</text>
</comment>
<dbReference type="InterPro" id="IPR003775">
    <property type="entry name" value="Flagellar_assembly_factor_FliW"/>
</dbReference>
<evidence type="ECO:0000256" key="5">
    <source>
        <dbReference type="HAMAP-Rule" id="MF_01185"/>
    </source>
</evidence>
<keyword evidence="7" id="KW-1185">Reference proteome</keyword>
<dbReference type="AlphaFoldDB" id="A0A1C0ABC1"/>
<keyword evidence="3 5" id="KW-0810">Translation regulation</keyword>
<gene>
    <name evidence="5" type="primary">fliW</name>
    <name evidence="6" type="ORF">U472_03555</name>
</gene>
<dbReference type="GO" id="GO:0006417">
    <property type="term" value="P:regulation of translation"/>
    <property type="evidence" value="ECO:0007669"/>
    <property type="project" value="UniProtKB-KW"/>
</dbReference>
<keyword evidence="2 5" id="KW-1005">Bacterial flagellum biogenesis</keyword>
<dbReference type="Proteomes" id="UP000093514">
    <property type="component" value="Unassembled WGS sequence"/>
</dbReference>
<dbReference type="PANTHER" id="PTHR39190">
    <property type="entry name" value="FLAGELLAR ASSEMBLY FACTOR FLIW"/>
    <property type="match status" value="1"/>
</dbReference>
<evidence type="ECO:0000256" key="4">
    <source>
        <dbReference type="ARBA" id="ARBA00023186"/>
    </source>
</evidence>
<dbReference type="OrthoDB" id="9801235at2"/>
<evidence type="ECO:0000256" key="3">
    <source>
        <dbReference type="ARBA" id="ARBA00022845"/>
    </source>
</evidence>
<evidence type="ECO:0000313" key="7">
    <source>
        <dbReference type="Proteomes" id="UP000093514"/>
    </source>
</evidence>
<reference evidence="6 7" key="2">
    <citation type="submission" date="2016-08" db="EMBL/GenBank/DDBJ databases">
        <title>Orenia metallireducens sp. nov. strain Z6, a Novel Metal-reducing Firmicute from the Deep Subsurface.</title>
        <authorList>
            <person name="Maxim B.I."/>
            <person name="Kenneth K."/>
            <person name="Flynn T.M."/>
            <person name="Oloughlin E.J."/>
            <person name="Locke R.A."/>
            <person name="Weber J.R."/>
            <person name="Egan S.M."/>
            <person name="Mackie R.I."/>
            <person name="Cann I.K."/>
        </authorList>
    </citation>
    <scope>NUCLEOTIDE SEQUENCE [LARGE SCALE GENOMIC DNA]</scope>
    <source>
        <strain evidence="6 7">Z6</strain>
    </source>
</reference>
<protein>
    <recommendedName>
        <fullName evidence="5">Flagellar assembly factor FliW</fullName>
    </recommendedName>
</protein>